<organism evidence="1 2">
    <name type="scientific">Bradyrhizobium icense</name>
    <dbReference type="NCBI Taxonomy" id="1274631"/>
    <lineage>
        <taxon>Bacteria</taxon>
        <taxon>Pseudomonadati</taxon>
        <taxon>Pseudomonadota</taxon>
        <taxon>Alphaproteobacteria</taxon>
        <taxon>Hyphomicrobiales</taxon>
        <taxon>Nitrobacteraceae</taxon>
        <taxon>Bradyrhizobium</taxon>
    </lineage>
</organism>
<dbReference type="AlphaFoldDB" id="A0A1B1UDM4"/>
<reference evidence="1 2" key="1">
    <citation type="submission" date="2016-07" db="EMBL/GenBank/DDBJ databases">
        <title>Complete genome sequence of Bradyrhizobium icense LMTR 13T, a potential inoculant strain isolated from lima bean (Phaseolus lunatus) in Peru.</title>
        <authorList>
            <person name="Ormeno-Orrillo E."/>
            <person name="Duran D."/>
            <person name="Rogel M.A."/>
            <person name="Rey L."/>
            <person name="Imperial J."/>
            <person name="Ruiz-Argueso T."/>
            <person name="Martinez-Romero E."/>
        </authorList>
    </citation>
    <scope>NUCLEOTIDE SEQUENCE [LARGE SCALE GENOMIC DNA]</scope>
    <source>
        <strain evidence="1 2">LMTR 13</strain>
    </source>
</reference>
<keyword evidence="2" id="KW-1185">Reference proteome</keyword>
<accession>A0A1B1UDM4</accession>
<proteinExistence type="predicted"/>
<dbReference type="Proteomes" id="UP000092839">
    <property type="component" value="Chromosome"/>
</dbReference>
<protein>
    <submittedName>
        <fullName evidence="1">Uncharacterized protein</fullName>
    </submittedName>
</protein>
<sequence length="145" mass="17006">MLIEEQLRERLKKVEALYFGATTAGERDAAEAAAERLKAKLEEACRRDPAVEMKFSLPDQWSVRLFIALCRRYGIRPFRYPRQRSTTIMVRAPRRFFDTVVWRQFSVLHTDLWLYFEQTTERLIREAIHADTADAETAVEPAGLR</sequence>
<dbReference type="KEGG" id="bic:LMTR13_12325"/>
<gene>
    <name evidence="1" type="ORF">LMTR13_12325</name>
</gene>
<dbReference type="OrthoDB" id="558552at2"/>
<name>A0A1B1UDM4_9BRAD</name>
<dbReference type="RefSeq" id="WP_065728118.1">
    <property type="nucleotide sequence ID" value="NZ_CP016428.1"/>
</dbReference>
<evidence type="ECO:0000313" key="1">
    <source>
        <dbReference type="EMBL" id="ANW00845.1"/>
    </source>
</evidence>
<evidence type="ECO:0000313" key="2">
    <source>
        <dbReference type="Proteomes" id="UP000092839"/>
    </source>
</evidence>
<dbReference type="EMBL" id="CP016428">
    <property type="protein sequence ID" value="ANW00845.1"/>
    <property type="molecule type" value="Genomic_DNA"/>
</dbReference>